<feature type="compositionally biased region" description="Polar residues" evidence="1">
    <location>
        <begin position="1"/>
        <end position="13"/>
    </location>
</feature>
<organism evidence="2 3">
    <name type="scientific">Takifugu flavidus</name>
    <name type="common">sansaifugu</name>
    <dbReference type="NCBI Taxonomy" id="433684"/>
    <lineage>
        <taxon>Eukaryota</taxon>
        <taxon>Metazoa</taxon>
        <taxon>Chordata</taxon>
        <taxon>Craniata</taxon>
        <taxon>Vertebrata</taxon>
        <taxon>Euteleostomi</taxon>
        <taxon>Actinopterygii</taxon>
        <taxon>Neopterygii</taxon>
        <taxon>Teleostei</taxon>
        <taxon>Neoteleostei</taxon>
        <taxon>Acanthomorphata</taxon>
        <taxon>Eupercaria</taxon>
        <taxon>Tetraodontiformes</taxon>
        <taxon>Tetradontoidea</taxon>
        <taxon>Tetraodontidae</taxon>
        <taxon>Takifugu</taxon>
    </lineage>
</organism>
<name>A0A5C6MG07_9TELE</name>
<keyword evidence="3" id="KW-1185">Reference proteome</keyword>
<proteinExistence type="predicted"/>
<feature type="non-terminal residue" evidence="2">
    <location>
        <position position="1"/>
    </location>
</feature>
<evidence type="ECO:0000313" key="3">
    <source>
        <dbReference type="Proteomes" id="UP000324091"/>
    </source>
</evidence>
<gene>
    <name evidence="2" type="ORF">D4764_0280500</name>
</gene>
<sequence length="211" mass="24201">ENLGSNYVPSSSTHFDDDEEEQAPFNSAPEDAPEDVDATEGHKESVSKDGQQCVLKASKEVRDQSKPYQPTDDNGLRCLKTACDEAKRRCRLVTQNPSEVQWILTFGKYRGKIFQWLVENDVGYIKYIVDRHVKEKQRPERGPINDEWVKDYLQFFPQVSCHLEMCVDRAIYGQGEICSRKGQKTWKTELASFCTQVRQTHHSIVDGKIAV</sequence>
<comment type="caution">
    <text evidence="2">The sequence shown here is derived from an EMBL/GenBank/DDBJ whole genome shotgun (WGS) entry which is preliminary data.</text>
</comment>
<evidence type="ECO:0000313" key="2">
    <source>
        <dbReference type="EMBL" id="TWW53555.1"/>
    </source>
</evidence>
<evidence type="ECO:0000256" key="1">
    <source>
        <dbReference type="SAM" id="MobiDB-lite"/>
    </source>
</evidence>
<feature type="region of interest" description="Disordered" evidence="1">
    <location>
        <begin position="1"/>
        <end position="53"/>
    </location>
</feature>
<accession>A0A5C6MG07</accession>
<dbReference type="EMBL" id="RHFK02000642">
    <property type="protein sequence ID" value="TWW53555.1"/>
    <property type="molecule type" value="Genomic_DNA"/>
</dbReference>
<reference evidence="2 3" key="1">
    <citation type="submission" date="2019-04" db="EMBL/GenBank/DDBJ databases">
        <title>Chromosome genome assembly for Takifugu flavidus.</title>
        <authorList>
            <person name="Xiao S."/>
        </authorList>
    </citation>
    <scope>NUCLEOTIDE SEQUENCE [LARGE SCALE GENOMIC DNA]</scope>
    <source>
        <strain evidence="2">HTHZ2018</strain>
        <tissue evidence="2">Muscle</tissue>
    </source>
</reference>
<dbReference type="AlphaFoldDB" id="A0A5C6MG07"/>
<dbReference type="Proteomes" id="UP000324091">
    <property type="component" value="Unassembled WGS sequence"/>
</dbReference>
<protein>
    <submittedName>
        <fullName evidence="2">Uncharacterized protein</fullName>
    </submittedName>
</protein>